<dbReference type="GO" id="GO:0006355">
    <property type="term" value="P:regulation of DNA-templated transcription"/>
    <property type="evidence" value="ECO:0007669"/>
    <property type="project" value="InterPro"/>
</dbReference>
<feature type="domain" description="HTH crp-type" evidence="4">
    <location>
        <begin position="148"/>
        <end position="214"/>
    </location>
</feature>
<dbReference type="InterPro" id="IPR012318">
    <property type="entry name" value="HTH_CRP"/>
</dbReference>
<dbReference type="InterPro" id="IPR036390">
    <property type="entry name" value="WH_DNA-bd_sf"/>
</dbReference>
<evidence type="ECO:0000256" key="1">
    <source>
        <dbReference type="ARBA" id="ARBA00023015"/>
    </source>
</evidence>
<keyword evidence="3" id="KW-0804">Transcription</keyword>
<evidence type="ECO:0000259" key="4">
    <source>
        <dbReference type="PROSITE" id="PS51063"/>
    </source>
</evidence>
<keyword evidence="6" id="KW-1185">Reference proteome</keyword>
<sequence length="219" mass="24440">MNTDLFRDAFPFWENLTEAQRAEMENNTTRNQCAKKTRIHFGGGECAGVQIIGKGRARVFITSPGGGDITLFRLLDGDVSILSAACMLNGMDIELDMEMETDCEIYTIPKKVYRKLYDENGAVKDYTMEMISEKFSDIMWLFNQFVFSNVASRIAGALLEHRALEGGDELKLTHEDIAKDAGTAREVVTRILKQFQADGLVKLTRGKVTVLDAGKLGKI</sequence>
<reference evidence="5" key="1">
    <citation type="submission" date="2019-07" db="EMBL/GenBank/DDBJ databases">
        <authorList>
            <person name="Wongkuna S."/>
            <person name="Scaria J."/>
        </authorList>
    </citation>
    <scope>NUCLEOTIDE SEQUENCE [LARGE SCALE GENOMIC DNA]</scope>
    <source>
        <strain evidence="5">SW178</strain>
    </source>
</reference>
<dbReference type="Proteomes" id="UP000322025">
    <property type="component" value="Unassembled WGS sequence"/>
</dbReference>
<dbReference type="InterPro" id="IPR000595">
    <property type="entry name" value="cNMP-bd_dom"/>
</dbReference>
<dbReference type="InterPro" id="IPR014710">
    <property type="entry name" value="RmlC-like_jellyroll"/>
</dbReference>
<dbReference type="OrthoDB" id="9776746at2"/>
<accession>A0A5M9I5H5</accession>
<keyword evidence="1" id="KW-0805">Transcription regulation</keyword>
<dbReference type="Pfam" id="PF13545">
    <property type="entry name" value="HTH_Crp_2"/>
    <property type="match status" value="1"/>
</dbReference>
<dbReference type="InterPro" id="IPR036388">
    <property type="entry name" value="WH-like_DNA-bd_sf"/>
</dbReference>
<dbReference type="Gene3D" id="2.60.120.10">
    <property type="entry name" value="Jelly Rolls"/>
    <property type="match status" value="1"/>
</dbReference>
<proteinExistence type="predicted"/>
<evidence type="ECO:0000313" key="5">
    <source>
        <dbReference type="EMBL" id="KAA8502812.1"/>
    </source>
</evidence>
<evidence type="ECO:0000256" key="2">
    <source>
        <dbReference type="ARBA" id="ARBA00023125"/>
    </source>
</evidence>
<dbReference type="SUPFAM" id="SSF46785">
    <property type="entry name" value="Winged helix' DNA-binding domain"/>
    <property type="match status" value="1"/>
</dbReference>
<dbReference type="CDD" id="cd00038">
    <property type="entry name" value="CAP_ED"/>
    <property type="match status" value="1"/>
</dbReference>
<keyword evidence="2" id="KW-0238">DNA-binding</keyword>
<organism evidence="5 6">
    <name type="scientific">Mediterraneibacter catenae</name>
    <dbReference type="NCBI Taxonomy" id="2594882"/>
    <lineage>
        <taxon>Bacteria</taxon>
        <taxon>Bacillati</taxon>
        <taxon>Bacillota</taxon>
        <taxon>Clostridia</taxon>
        <taxon>Lachnospirales</taxon>
        <taxon>Lachnospiraceae</taxon>
        <taxon>Mediterraneibacter</taxon>
    </lineage>
</organism>
<evidence type="ECO:0000256" key="3">
    <source>
        <dbReference type="ARBA" id="ARBA00023163"/>
    </source>
</evidence>
<dbReference type="Gene3D" id="1.10.10.10">
    <property type="entry name" value="Winged helix-like DNA-binding domain superfamily/Winged helix DNA-binding domain"/>
    <property type="match status" value="1"/>
</dbReference>
<dbReference type="EMBL" id="VMSO01000001">
    <property type="protein sequence ID" value="KAA8502812.1"/>
    <property type="molecule type" value="Genomic_DNA"/>
</dbReference>
<name>A0A5M9I5H5_9FIRM</name>
<dbReference type="SUPFAM" id="SSF51206">
    <property type="entry name" value="cAMP-binding domain-like"/>
    <property type="match status" value="1"/>
</dbReference>
<evidence type="ECO:0000313" key="6">
    <source>
        <dbReference type="Proteomes" id="UP000322025"/>
    </source>
</evidence>
<dbReference type="InterPro" id="IPR018490">
    <property type="entry name" value="cNMP-bd_dom_sf"/>
</dbReference>
<dbReference type="PRINTS" id="PR00034">
    <property type="entry name" value="HTHCRP"/>
</dbReference>
<dbReference type="RefSeq" id="WP_150309988.1">
    <property type="nucleotide sequence ID" value="NZ_VMSO01000001.1"/>
</dbReference>
<dbReference type="PROSITE" id="PS51063">
    <property type="entry name" value="HTH_CRP_2"/>
    <property type="match status" value="1"/>
</dbReference>
<dbReference type="SMART" id="SM00419">
    <property type="entry name" value="HTH_CRP"/>
    <property type="match status" value="1"/>
</dbReference>
<dbReference type="CDD" id="cd00092">
    <property type="entry name" value="HTH_CRP"/>
    <property type="match status" value="1"/>
</dbReference>
<dbReference type="AlphaFoldDB" id="A0A5M9I5H5"/>
<comment type="caution">
    <text evidence="5">The sequence shown here is derived from an EMBL/GenBank/DDBJ whole genome shotgun (WGS) entry which is preliminary data.</text>
</comment>
<gene>
    <name evidence="5" type="ORF">FNY66_00670</name>
</gene>
<dbReference type="GO" id="GO:0003677">
    <property type="term" value="F:DNA binding"/>
    <property type="evidence" value="ECO:0007669"/>
    <property type="project" value="UniProtKB-KW"/>
</dbReference>
<protein>
    <submittedName>
        <fullName evidence="5">Crp/Fnr family transcriptional regulator</fullName>
    </submittedName>
</protein>